<organism evidence="1 2">
    <name type="scientific">Salipiger mangrovisoli</name>
    <dbReference type="NCBI Taxonomy" id="2865933"/>
    <lineage>
        <taxon>Bacteria</taxon>
        <taxon>Pseudomonadati</taxon>
        <taxon>Pseudomonadota</taxon>
        <taxon>Alphaproteobacteria</taxon>
        <taxon>Rhodobacterales</taxon>
        <taxon>Roseobacteraceae</taxon>
        <taxon>Salipiger</taxon>
    </lineage>
</organism>
<dbReference type="EMBL" id="JADFFK010000005">
    <property type="protein sequence ID" value="MBE9636881.1"/>
    <property type="molecule type" value="Genomic_DNA"/>
</dbReference>
<reference evidence="1 2" key="1">
    <citation type="journal article" date="2021" name="Int. J. Syst. Evol. Microbiol.">
        <title>Salipiger mangrovisoli sp. nov., isolated from mangrove soil and the proposal for the reclassification of Paraphaeobacter pallidus as Salipiger pallidus comb. nov.</title>
        <authorList>
            <person name="Du J."/>
            <person name="Liu Y."/>
            <person name="Pei T."/>
            <person name="Deng M.R."/>
            <person name="Zhu H."/>
        </authorList>
    </citation>
    <scope>NUCLEOTIDE SEQUENCE [LARGE SCALE GENOMIC DNA]</scope>
    <source>
        <strain evidence="1 2">6D45A</strain>
    </source>
</reference>
<dbReference type="RefSeq" id="WP_194134201.1">
    <property type="nucleotide sequence ID" value="NZ_JADFFK010000005.1"/>
</dbReference>
<proteinExistence type="predicted"/>
<accession>A0ABR9X057</accession>
<sequence length="74" mass="8201">MKALSLVCGFVGQLQAIDLGPVDPIVEHPAAGTAPPFRICARQAAPALVRHEIDIIDFFYYKQMVDGHSRPRQR</sequence>
<gene>
    <name evidence="1" type="ORF">IQ782_08540</name>
</gene>
<evidence type="ECO:0000313" key="2">
    <source>
        <dbReference type="Proteomes" id="UP000607796"/>
    </source>
</evidence>
<keyword evidence="2" id="KW-1185">Reference proteome</keyword>
<comment type="caution">
    <text evidence="1">The sequence shown here is derived from an EMBL/GenBank/DDBJ whole genome shotgun (WGS) entry which is preliminary data.</text>
</comment>
<dbReference type="Proteomes" id="UP000607796">
    <property type="component" value="Unassembled WGS sequence"/>
</dbReference>
<name>A0ABR9X057_9RHOB</name>
<protein>
    <submittedName>
        <fullName evidence="1">Uncharacterized protein</fullName>
    </submittedName>
</protein>
<evidence type="ECO:0000313" key="1">
    <source>
        <dbReference type="EMBL" id="MBE9636881.1"/>
    </source>
</evidence>